<evidence type="ECO:0000256" key="8">
    <source>
        <dbReference type="ARBA" id="ARBA00023136"/>
    </source>
</evidence>
<dbReference type="GO" id="GO:0016042">
    <property type="term" value="P:lipid catabolic process"/>
    <property type="evidence" value="ECO:0007669"/>
    <property type="project" value="UniProtKB-UniRule"/>
</dbReference>
<feature type="active site" description="Proton acceptor" evidence="9">
    <location>
        <position position="469"/>
    </location>
</feature>
<dbReference type="Gene3D" id="2.60.120.10">
    <property type="entry name" value="Jelly Rolls"/>
    <property type="match status" value="1"/>
</dbReference>
<evidence type="ECO:0000259" key="10">
    <source>
        <dbReference type="PROSITE" id="PS50042"/>
    </source>
</evidence>
<keyword evidence="13" id="KW-1185">Reference proteome</keyword>
<keyword evidence="3" id="KW-0812">Transmembrane</keyword>
<reference evidence="12 13" key="1">
    <citation type="submission" date="2018-04" db="EMBL/GenBank/DDBJ databases">
        <title>Novel species isolated from glacier.</title>
        <authorList>
            <person name="Liu Q."/>
            <person name="Xin Y.-H."/>
        </authorList>
    </citation>
    <scope>NUCLEOTIDE SEQUENCE [LARGE SCALE GENOMIC DNA]</scope>
    <source>
        <strain evidence="12 13">GT1R17</strain>
    </source>
</reference>
<dbReference type="Pfam" id="PF01734">
    <property type="entry name" value="Patatin"/>
    <property type="match status" value="1"/>
</dbReference>
<dbReference type="InterPro" id="IPR014710">
    <property type="entry name" value="RmlC-like_jellyroll"/>
</dbReference>
<dbReference type="AlphaFoldDB" id="A0A2T5MBF8"/>
<dbReference type="Pfam" id="PF00027">
    <property type="entry name" value="cNMP_binding"/>
    <property type="match status" value="1"/>
</dbReference>
<evidence type="ECO:0000256" key="2">
    <source>
        <dbReference type="ARBA" id="ARBA00006636"/>
    </source>
</evidence>
<evidence type="ECO:0000256" key="4">
    <source>
        <dbReference type="ARBA" id="ARBA00022801"/>
    </source>
</evidence>
<feature type="short sequence motif" description="GXSXG" evidence="9">
    <location>
        <begin position="353"/>
        <end position="357"/>
    </location>
</feature>
<comment type="caution">
    <text evidence="12">The sequence shown here is derived from an EMBL/GenBank/DDBJ whole genome shotgun (WGS) entry which is preliminary data.</text>
</comment>
<feature type="short sequence motif" description="DGA/G" evidence="9">
    <location>
        <begin position="469"/>
        <end position="471"/>
    </location>
</feature>
<keyword evidence="6" id="KW-1133">Transmembrane helix</keyword>
<dbReference type="PROSITE" id="PS51635">
    <property type="entry name" value="PNPLA"/>
    <property type="match status" value="1"/>
</dbReference>
<protein>
    <submittedName>
        <fullName evidence="12">Cyclic nucleotide-binding protein</fullName>
    </submittedName>
</protein>
<dbReference type="GO" id="GO:0016020">
    <property type="term" value="C:membrane"/>
    <property type="evidence" value="ECO:0007669"/>
    <property type="project" value="UniProtKB-SubCell"/>
</dbReference>
<dbReference type="PANTHER" id="PTHR14226">
    <property type="entry name" value="NEUROPATHY TARGET ESTERASE/SWISS CHEESE D.MELANOGASTER"/>
    <property type="match status" value="1"/>
</dbReference>
<dbReference type="Gene3D" id="3.40.1090.10">
    <property type="entry name" value="Cytosolic phospholipase A2 catalytic domain"/>
    <property type="match status" value="2"/>
</dbReference>
<evidence type="ECO:0000259" key="11">
    <source>
        <dbReference type="PROSITE" id="PS51635"/>
    </source>
</evidence>
<evidence type="ECO:0000256" key="1">
    <source>
        <dbReference type="ARBA" id="ARBA00004370"/>
    </source>
</evidence>
<organism evidence="12 13">
    <name type="scientific">Stenotrophobium rhamnosiphilum</name>
    <dbReference type="NCBI Taxonomy" id="2029166"/>
    <lineage>
        <taxon>Bacteria</taxon>
        <taxon>Pseudomonadati</taxon>
        <taxon>Pseudomonadota</taxon>
        <taxon>Gammaproteobacteria</taxon>
        <taxon>Nevskiales</taxon>
        <taxon>Nevskiaceae</taxon>
        <taxon>Stenotrophobium</taxon>
    </lineage>
</organism>
<dbReference type="InterPro" id="IPR001423">
    <property type="entry name" value="LysoPLipase_patatin_CS"/>
</dbReference>
<evidence type="ECO:0000256" key="5">
    <source>
        <dbReference type="ARBA" id="ARBA00022963"/>
    </source>
</evidence>
<dbReference type="InterPro" id="IPR018490">
    <property type="entry name" value="cNMP-bd_dom_sf"/>
</dbReference>
<dbReference type="OrthoDB" id="5290098at2"/>
<keyword evidence="8" id="KW-0472">Membrane</keyword>
<dbReference type="PROSITE" id="PS01237">
    <property type="entry name" value="UPF0028"/>
    <property type="match status" value="1"/>
</dbReference>
<dbReference type="InterPro" id="IPR050301">
    <property type="entry name" value="NTE"/>
</dbReference>
<dbReference type="PROSITE" id="PS50042">
    <property type="entry name" value="CNMP_BINDING_3"/>
    <property type="match status" value="1"/>
</dbReference>
<dbReference type="Proteomes" id="UP000244248">
    <property type="component" value="Unassembled WGS sequence"/>
</dbReference>
<evidence type="ECO:0000256" key="6">
    <source>
        <dbReference type="ARBA" id="ARBA00022989"/>
    </source>
</evidence>
<feature type="short sequence motif" description="GXGXXG" evidence="9">
    <location>
        <begin position="326"/>
        <end position="331"/>
    </location>
</feature>
<feature type="domain" description="PNPLA" evidence="11">
    <location>
        <begin position="322"/>
        <end position="482"/>
    </location>
</feature>
<dbReference type="PANTHER" id="PTHR14226:SF29">
    <property type="entry name" value="NEUROPATHY TARGET ESTERASE SWS"/>
    <property type="match status" value="1"/>
</dbReference>
<dbReference type="CDD" id="cd07205">
    <property type="entry name" value="Pat_PNPLA6_PNPLA7_NTE1_like"/>
    <property type="match status" value="1"/>
</dbReference>
<gene>
    <name evidence="12" type="ORF">CJD38_17150</name>
</gene>
<proteinExistence type="inferred from homology"/>
<comment type="subcellular location">
    <subcellularLocation>
        <location evidence="1">Membrane</location>
    </subcellularLocation>
</comment>
<dbReference type="InterPro" id="IPR002641">
    <property type="entry name" value="PNPLA_dom"/>
</dbReference>
<feature type="domain" description="Cyclic nucleotide-binding" evidence="10">
    <location>
        <begin position="12"/>
        <end position="111"/>
    </location>
</feature>
<feature type="active site" description="Nucleophile" evidence="9">
    <location>
        <position position="355"/>
    </location>
</feature>
<evidence type="ECO:0000256" key="7">
    <source>
        <dbReference type="ARBA" id="ARBA00023098"/>
    </source>
</evidence>
<evidence type="ECO:0000256" key="3">
    <source>
        <dbReference type="ARBA" id="ARBA00022692"/>
    </source>
</evidence>
<name>A0A2T5MBF8_9GAMM</name>
<accession>A0A2T5MBF8</accession>
<dbReference type="CDD" id="cd00038">
    <property type="entry name" value="CAP_ED"/>
    <property type="match status" value="1"/>
</dbReference>
<dbReference type="InterPro" id="IPR016035">
    <property type="entry name" value="Acyl_Trfase/lysoPLipase"/>
</dbReference>
<dbReference type="SUPFAM" id="SSF51206">
    <property type="entry name" value="cAMP-binding domain-like"/>
    <property type="match status" value="1"/>
</dbReference>
<dbReference type="EMBL" id="QANS01000008">
    <property type="protein sequence ID" value="PTU29085.1"/>
    <property type="molecule type" value="Genomic_DNA"/>
</dbReference>
<dbReference type="Pfam" id="PF24179">
    <property type="entry name" value="NTE_Ploop"/>
    <property type="match status" value="1"/>
</dbReference>
<dbReference type="SMART" id="SM00100">
    <property type="entry name" value="cNMP"/>
    <property type="match status" value="1"/>
</dbReference>
<evidence type="ECO:0000256" key="9">
    <source>
        <dbReference type="PROSITE-ProRule" id="PRU01161"/>
    </source>
</evidence>
<dbReference type="GO" id="GO:0046470">
    <property type="term" value="P:phosphatidylcholine metabolic process"/>
    <property type="evidence" value="ECO:0007669"/>
    <property type="project" value="InterPro"/>
</dbReference>
<evidence type="ECO:0000313" key="13">
    <source>
        <dbReference type="Proteomes" id="UP000244248"/>
    </source>
</evidence>
<keyword evidence="7 9" id="KW-0443">Lipid metabolism</keyword>
<keyword evidence="5 9" id="KW-0442">Lipid degradation</keyword>
<dbReference type="RefSeq" id="WP_107941616.1">
    <property type="nucleotide sequence ID" value="NZ_QANS01000008.1"/>
</dbReference>
<evidence type="ECO:0000313" key="12">
    <source>
        <dbReference type="EMBL" id="PTU29085.1"/>
    </source>
</evidence>
<dbReference type="InterPro" id="IPR056556">
    <property type="entry name" value="NTE1_P-loop_dom"/>
</dbReference>
<dbReference type="SUPFAM" id="SSF52151">
    <property type="entry name" value="FabD/lysophospholipase-like"/>
    <property type="match status" value="1"/>
</dbReference>
<dbReference type="InterPro" id="IPR000595">
    <property type="entry name" value="cNMP-bd_dom"/>
</dbReference>
<comment type="similarity">
    <text evidence="2">Belongs to the NTE family.</text>
</comment>
<dbReference type="GO" id="GO:0004622">
    <property type="term" value="F:phosphatidylcholine lysophospholipase activity"/>
    <property type="evidence" value="ECO:0007669"/>
    <property type="project" value="InterPro"/>
</dbReference>
<keyword evidence="4 9" id="KW-0378">Hydrolase</keyword>
<sequence>MDLQPILYQCSLFSRLTPTAMDALIKHITVREIKSGGVLFNEGDISDCMYIVATGRLRAVLDSGEVIGDIGRYEPVGEIGIIADESRSATVHAVRDSILLKLVRADLIRFISTHPKALIEMSRVMIARMRQASRDKALESARSVHTFAVIPASGDVDAHDFAERFSQALAQHDTVKLIDDVLIDAELGYGSSRKPFQEDEANARMMTMLGDIESKHRYLVYAAGGETDSWARRCMRQADRIIVVVDASKEPQMTPMLERLRSGGSARVPVDLVLLRPEGADAGNVLTWRECTHASAHYFLRPGNADDLEKMVRQLTGRGIGLVLGGGGARGFAHIGLLRALHELKIPVDLTGGSSMGGFFAALVACGYDYNEIAEIARETFVSHNYLNDYMLPMVALIRGRKFVNRLHDVFGERQIEHLRMPFFCVSTNLTRGTPMVHDRGPLYMWLACSMCVPGVAPPIAYRNELFVDGAVINSLPTDVMQAMRRGPIVASDVSTAGGDLSAPGIEGPDPEGLLRWNAPAKRPGLFSIIFRTATLTSESGTAARAARADAYVRMPVTGIALFDWKKMDEVVERGYRHAMEQLTPLRDSLLK</sequence>